<proteinExistence type="predicted"/>
<dbReference type="Gene3D" id="3.30.70.2850">
    <property type="match status" value="1"/>
</dbReference>
<gene>
    <name evidence="2" type="ORF">P879_06209</name>
</gene>
<sequence>AIRLPLLETVDYASDSCTLEFQLEPPSAYADRSHVRPARVLRFLERVLFPDLAKRLDRELKDQGKTTLIRSFALSALARLQQCGQRGSSHSTGAADGFDGDEEANAEREGGHAWEATRARDEWNEDDGHEVCLHTYVCVCVLREAVC</sequence>
<evidence type="ECO:0000256" key="1">
    <source>
        <dbReference type="SAM" id="MobiDB-lite"/>
    </source>
</evidence>
<evidence type="ECO:0000313" key="3">
    <source>
        <dbReference type="Proteomes" id="UP000699462"/>
    </source>
</evidence>
<dbReference type="AlphaFoldDB" id="A0A8T0D4D7"/>
<evidence type="ECO:0000313" key="2">
    <source>
        <dbReference type="EMBL" id="KAF8561471.1"/>
    </source>
</evidence>
<organism evidence="2 3">
    <name type="scientific">Paragonimus westermani</name>
    <dbReference type="NCBI Taxonomy" id="34504"/>
    <lineage>
        <taxon>Eukaryota</taxon>
        <taxon>Metazoa</taxon>
        <taxon>Spiralia</taxon>
        <taxon>Lophotrochozoa</taxon>
        <taxon>Platyhelminthes</taxon>
        <taxon>Trematoda</taxon>
        <taxon>Digenea</taxon>
        <taxon>Plagiorchiida</taxon>
        <taxon>Troglotremata</taxon>
        <taxon>Troglotrematidae</taxon>
        <taxon>Paragonimus</taxon>
    </lineage>
</organism>
<name>A0A8T0D4D7_9TREM</name>
<dbReference type="EMBL" id="JTDF01021720">
    <property type="protein sequence ID" value="KAF8561471.1"/>
    <property type="molecule type" value="Genomic_DNA"/>
</dbReference>
<reference evidence="2 3" key="1">
    <citation type="submission" date="2019-07" db="EMBL/GenBank/DDBJ databases">
        <title>Annotation for the trematode Paragonimus westermani.</title>
        <authorList>
            <person name="Choi Y.-J."/>
        </authorList>
    </citation>
    <scope>NUCLEOTIDE SEQUENCE [LARGE SCALE GENOMIC DNA]</scope>
    <source>
        <strain evidence="2">180907_Pwestermani</strain>
    </source>
</reference>
<feature type="non-terminal residue" evidence="2">
    <location>
        <position position="147"/>
    </location>
</feature>
<keyword evidence="3" id="KW-1185">Reference proteome</keyword>
<comment type="caution">
    <text evidence="2">The sequence shown here is derived from an EMBL/GenBank/DDBJ whole genome shotgun (WGS) entry which is preliminary data.</text>
</comment>
<accession>A0A8T0D4D7</accession>
<protein>
    <submittedName>
        <fullName evidence="2">Uncharacterized protein</fullName>
    </submittedName>
</protein>
<feature type="region of interest" description="Disordered" evidence="1">
    <location>
        <begin position="86"/>
        <end position="113"/>
    </location>
</feature>
<dbReference type="Proteomes" id="UP000699462">
    <property type="component" value="Unassembled WGS sequence"/>
</dbReference>